<evidence type="ECO:0008006" key="5">
    <source>
        <dbReference type="Google" id="ProtNLM"/>
    </source>
</evidence>
<accession>A8NHT6</accession>
<dbReference type="AlphaFoldDB" id="A8NHT6"/>
<dbReference type="EMBL" id="AACS02000010">
    <property type="protein sequence ID" value="EAU87854.1"/>
    <property type="molecule type" value="Genomic_DNA"/>
</dbReference>
<evidence type="ECO:0000256" key="2">
    <source>
        <dbReference type="SAM" id="SignalP"/>
    </source>
</evidence>
<organism evidence="3 4">
    <name type="scientific">Coprinopsis cinerea (strain Okayama-7 / 130 / ATCC MYA-4618 / FGSC 9003)</name>
    <name type="common">Inky cap fungus</name>
    <name type="synonym">Hormographiella aspergillata</name>
    <dbReference type="NCBI Taxonomy" id="240176"/>
    <lineage>
        <taxon>Eukaryota</taxon>
        <taxon>Fungi</taxon>
        <taxon>Dikarya</taxon>
        <taxon>Basidiomycota</taxon>
        <taxon>Agaricomycotina</taxon>
        <taxon>Agaricomycetes</taxon>
        <taxon>Agaricomycetidae</taxon>
        <taxon>Agaricales</taxon>
        <taxon>Agaricineae</taxon>
        <taxon>Psathyrellaceae</taxon>
        <taxon>Coprinopsis</taxon>
    </lineage>
</organism>
<dbReference type="Proteomes" id="UP000001861">
    <property type="component" value="Unassembled WGS sequence"/>
</dbReference>
<dbReference type="OMA" id="CPATEIC"/>
<dbReference type="VEuPathDB" id="FungiDB:CC1G_01501"/>
<dbReference type="OrthoDB" id="271448at2759"/>
<feature type="region of interest" description="Disordered" evidence="1">
    <location>
        <begin position="90"/>
        <end position="115"/>
    </location>
</feature>
<keyword evidence="2" id="KW-0732">Signal</keyword>
<sequence length="506" mass="54711">MLSQTLRALVLGLSVLSVSGAAVERIVPPAEGGTPYLQRRVPALASTDTSGITSLATVVDQKTGADVDELPDQPVPETVVTAVDGKVTGLKRGSRRTRTRHGGHGVGGGGGRRPRSFGKRGVEDYWTVFEGTGTGRADRDASIQGTAYLTHTLVSNATYNVEACLDFCSRVEGCVFVNLFYEFNNYGLDFEAREKSNLKCTAYGDVHTAQEKTNWGRQQSYPAPAPLIYIQHSSGYALKTLEDPGVPDGYELVFEGEKANEAPGYLGFTLLDKYDVHACAKQCNEHAPHPDGGSCQYFNIWRAVVNGVPSTYTCALYYLPTDESTATFPGTDDLAVTFSRGYKRTNFVIDGGFEEYAAVSCGPFCFAESYAHWVGTSSPGGYADASIFHHPTYARSGETVGLLGSAVGSDPLPGTLSPAKPLETRAGKEYEVTFWQNSAYSGPTYQKDAWFEVVWNGEVVYSEKPGFSDWKFVSVRVRAKGGDVLGIRGGKAPAWTFVDDVAVWLV</sequence>
<feature type="chain" id="PRO_5002727292" description="Fruit-body specific protein a" evidence="2">
    <location>
        <begin position="21"/>
        <end position="506"/>
    </location>
</feature>
<dbReference type="KEGG" id="cci:CC1G_01501"/>
<dbReference type="InParanoid" id="A8NHT6"/>
<reference evidence="3 4" key="1">
    <citation type="journal article" date="2010" name="Proc. Natl. Acad. Sci. U.S.A.">
        <title>Insights into evolution of multicellular fungi from the assembled chromosomes of the mushroom Coprinopsis cinerea (Coprinus cinereus).</title>
        <authorList>
            <person name="Stajich J.E."/>
            <person name="Wilke S.K."/>
            <person name="Ahren D."/>
            <person name="Au C.H."/>
            <person name="Birren B.W."/>
            <person name="Borodovsky M."/>
            <person name="Burns C."/>
            <person name="Canback B."/>
            <person name="Casselton L.A."/>
            <person name="Cheng C.K."/>
            <person name="Deng J."/>
            <person name="Dietrich F.S."/>
            <person name="Fargo D.C."/>
            <person name="Farman M.L."/>
            <person name="Gathman A.C."/>
            <person name="Goldberg J."/>
            <person name="Guigo R."/>
            <person name="Hoegger P.J."/>
            <person name="Hooker J.B."/>
            <person name="Huggins A."/>
            <person name="James T.Y."/>
            <person name="Kamada T."/>
            <person name="Kilaru S."/>
            <person name="Kodira C."/>
            <person name="Kues U."/>
            <person name="Kupfer D."/>
            <person name="Kwan H.S."/>
            <person name="Lomsadze A."/>
            <person name="Li W."/>
            <person name="Lilly W.W."/>
            <person name="Ma L.J."/>
            <person name="Mackey A.J."/>
            <person name="Manning G."/>
            <person name="Martin F."/>
            <person name="Muraguchi H."/>
            <person name="Natvig D.O."/>
            <person name="Palmerini H."/>
            <person name="Ramesh M.A."/>
            <person name="Rehmeyer C.J."/>
            <person name="Roe B.A."/>
            <person name="Shenoy N."/>
            <person name="Stanke M."/>
            <person name="Ter-Hovhannisyan V."/>
            <person name="Tunlid A."/>
            <person name="Velagapudi R."/>
            <person name="Vision T.J."/>
            <person name="Zeng Q."/>
            <person name="Zolan M.E."/>
            <person name="Pukkila P.J."/>
        </authorList>
    </citation>
    <scope>NUCLEOTIDE SEQUENCE [LARGE SCALE GENOMIC DNA]</scope>
    <source>
        <strain evidence="4">Okayama-7 / 130 / ATCC MYA-4618 / FGSC 9003</strain>
    </source>
</reference>
<dbReference type="PANTHER" id="PTHR36578:SF1">
    <property type="entry name" value="APPLE DOMAIN-CONTAINING PROTEIN"/>
    <property type="match status" value="1"/>
</dbReference>
<dbReference type="STRING" id="240176.A8NHT6"/>
<dbReference type="eggNOG" id="ENOG502SQP0">
    <property type="taxonomic scope" value="Eukaryota"/>
</dbReference>
<feature type="signal peptide" evidence="2">
    <location>
        <begin position="1"/>
        <end position="20"/>
    </location>
</feature>
<name>A8NHT6_COPC7</name>
<comment type="caution">
    <text evidence="3">The sequence shown here is derived from an EMBL/GenBank/DDBJ whole genome shotgun (WGS) entry which is preliminary data.</text>
</comment>
<feature type="compositionally biased region" description="Basic residues" evidence="1">
    <location>
        <begin position="92"/>
        <end position="103"/>
    </location>
</feature>
<dbReference type="GeneID" id="6010326"/>
<dbReference type="RefSeq" id="XP_001833824.1">
    <property type="nucleotide sequence ID" value="XM_001833772.1"/>
</dbReference>
<evidence type="ECO:0000256" key="1">
    <source>
        <dbReference type="SAM" id="MobiDB-lite"/>
    </source>
</evidence>
<dbReference type="PANTHER" id="PTHR36578">
    <property type="entry name" value="CHROMOSOME 15, WHOLE GENOME SHOTGUN SEQUENCE"/>
    <property type="match status" value="1"/>
</dbReference>
<evidence type="ECO:0000313" key="3">
    <source>
        <dbReference type="EMBL" id="EAU87854.1"/>
    </source>
</evidence>
<proteinExistence type="predicted"/>
<protein>
    <recommendedName>
        <fullName evidence="5">Fruit-body specific protein a</fullName>
    </recommendedName>
</protein>
<evidence type="ECO:0000313" key="4">
    <source>
        <dbReference type="Proteomes" id="UP000001861"/>
    </source>
</evidence>
<gene>
    <name evidence="3" type="ORF">CC1G_01501</name>
</gene>
<keyword evidence="4" id="KW-1185">Reference proteome</keyword>